<dbReference type="STRING" id="1301098.PKB_2570"/>
<dbReference type="RefSeq" id="WP_043252205.1">
    <property type="nucleotide sequence ID" value="NZ_HG322950.1"/>
</dbReference>
<dbReference type="KEGG" id="pkc:PKB_2570"/>
<organism evidence="2 3">
    <name type="scientific">Pseudomonas knackmussii (strain DSM 6978 / CCUG 54928 / LMG 23759 / B13)</name>
    <dbReference type="NCBI Taxonomy" id="1301098"/>
    <lineage>
        <taxon>Bacteria</taxon>
        <taxon>Pseudomonadati</taxon>
        <taxon>Pseudomonadota</taxon>
        <taxon>Gammaproteobacteria</taxon>
        <taxon>Pseudomonadales</taxon>
        <taxon>Pseudomonadaceae</taxon>
        <taxon>Pseudomonas</taxon>
    </lineage>
</organism>
<evidence type="ECO:0000313" key="2">
    <source>
        <dbReference type="EMBL" id="CDF83917.1"/>
    </source>
</evidence>
<evidence type="ECO:0000313" key="3">
    <source>
        <dbReference type="Proteomes" id="UP000025241"/>
    </source>
</evidence>
<dbReference type="InterPro" id="IPR011972">
    <property type="entry name" value="CHP02285"/>
</dbReference>
<name>A0A024HHD8_PSEKB</name>
<dbReference type="NCBIfam" id="TIGR02285">
    <property type="entry name" value="TIGR02285 family protein"/>
    <property type="match status" value="1"/>
</dbReference>
<proteinExistence type="predicted"/>
<evidence type="ECO:0008006" key="4">
    <source>
        <dbReference type="Google" id="ProtNLM"/>
    </source>
</evidence>
<dbReference type="HOGENOM" id="CLU_972037_0_0_6"/>
<dbReference type="eggNOG" id="COG0834">
    <property type="taxonomic scope" value="Bacteria"/>
</dbReference>
<dbReference type="EMBL" id="HG322950">
    <property type="protein sequence ID" value="CDF83917.1"/>
    <property type="molecule type" value="Genomic_DNA"/>
</dbReference>
<dbReference type="SUPFAM" id="SSF53850">
    <property type="entry name" value="Periplasmic binding protein-like II"/>
    <property type="match status" value="1"/>
</dbReference>
<sequence length="295" mass="32768">MRHRFSAFLLIAALTQAAQAAPAPTAPPTVRWLITDFPPQFILTGPNQGQGLAEIAQRIAERRLTAYRHIQETVPANYPRIERELKTRDNACFAAFLKTPERERAFAFSGSYRVMLPIELFVPADREQPPTRDAKVDLRALLQDGNFRLGVMGGRKYGPGIDSTLDQHPHDAAVYRRLAQDQLEGLLNMMATEGRQIDGVLAYPNELEQRLALSGKTAPAMRRYAIAGTPEYLEGYIACSQSPLGRQVVQDINRLLGEIRPAVSAAYAAQLQGEDRERYQALVKKVFGAAETTPP</sequence>
<reference evidence="2 3" key="1">
    <citation type="submission" date="2013-03" db="EMBL/GenBank/DDBJ databases">
        <authorList>
            <person name="Linke B."/>
        </authorList>
    </citation>
    <scope>NUCLEOTIDE SEQUENCE [LARGE SCALE GENOMIC DNA]</scope>
    <source>
        <strain evidence="2 3">B13</strain>
    </source>
</reference>
<feature type="chain" id="PRO_5001533202" description="Solute-binding protein family 3/N-terminal domain-containing protein" evidence="1">
    <location>
        <begin position="21"/>
        <end position="295"/>
    </location>
</feature>
<keyword evidence="1" id="KW-0732">Signal</keyword>
<protein>
    <recommendedName>
        <fullName evidence="4">Solute-binding protein family 3/N-terminal domain-containing protein</fullName>
    </recommendedName>
</protein>
<dbReference type="AlphaFoldDB" id="A0A024HHD8"/>
<accession>A0A024HHD8</accession>
<evidence type="ECO:0000256" key="1">
    <source>
        <dbReference type="SAM" id="SignalP"/>
    </source>
</evidence>
<dbReference type="PATRIC" id="fig|1301098.3.peg.2577"/>
<feature type="signal peptide" evidence="1">
    <location>
        <begin position="1"/>
        <end position="20"/>
    </location>
</feature>
<keyword evidence="3" id="KW-1185">Reference proteome</keyword>
<gene>
    <name evidence="2" type="ORF">PKB_2570</name>
</gene>
<reference evidence="2 3" key="2">
    <citation type="submission" date="2014-05" db="EMBL/GenBank/DDBJ databases">
        <title>Genome sequence of the 3-chlorobenzoate degrading bacterium Pseudomonas knackmussii B13 shows multiple evidence for horizontal gene transfer.</title>
        <authorList>
            <person name="Miyazaki R."/>
            <person name="Bertelli C."/>
            <person name="Falquet L."/>
            <person name="Robinson-Rechavi M."/>
            <person name="Gharib W."/>
            <person name="Roy S."/>
            <person name="Van der Meer J.R."/>
        </authorList>
    </citation>
    <scope>NUCLEOTIDE SEQUENCE [LARGE SCALE GENOMIC DNA]</scope>
    <source>
        <strain evidence="2 3">B13</strain>
    </source>
</reference>
<dbReference type="Proteomes" id="UP000025241">
    <property type="component" value="Chromosome I"/>
</dbReference>